<sequence>MEKLKFVFDLIISCNFLFQLPSSSNEIFSSKISRTPIDGLERSINLNASKYVEHCVIGLVPGGPLRVHTTESDVFDIICEYI</sequence>
<dbReference type="Proteomes" id="UP000790347">
    <property type="component" value="Unassembled WGS sequence"/>
</dbReference>
<organism evidence="1 2">
    <name type="scientific">Dermatophagoides farinae</name>
    <name type="common">American house dust mite</name>
    <dbReference type="NCBI Taxonomy" id="6954"/>
    <lineage>
        <taxon>Eukaryota</taxon>
        <taxon>Metazoa</taxon>
        <taxon>Ecdysozoa</taxon>
        <taxon>Arthropoda</taxon>
        <taxon>Chelicerata</taxon>
        <taxon>Arachnida</taxon>
        <taxon>Acari</taxon>
        <taxon>Acariformes</taxon>
        <taxon>Sarcoptiformes</taxon>
        <taxon>Astigmata</taxon>
        <taxon>Psoroptidia</taxon>
        <taxon>Analgoidea</taxon>
        <taxon>Pyroglyphidae</taxon>
        <taxon>Dermatophagoidinae</taxon>
        <taxon>Dermatophagoides</taxon>
    </lineage>
</organism>
<dbReference type="EMBL" id="ASGP02000004">
    <property type="protein sequence ID" value="KAH9511151.1"/>
    <property type="molecule type" value="Genomic_DNA"/>
</dbReference>
<comment type="caution">
    <text evidence="1">The sequence shown here is derived from an EMBL/GenBank/DDBJ whole genome shotgun (WGS) entry which is preliminary data.</text>
</comment>
<reference evidence="1" key="1">
    <citation type="submission" date="2013-05" db="EMBL/GenBank/DDBJ databases">
        <authorList>
            <person name="Yim A.K.Y."/>
            <person name="Chan T.F."/>
            <person name="Ji K.M."/>
            <person name="Liu X.Y."/>
            <person name="Zhou J.W."/>
            <person name="Li R.Q."/>
            <person name="Yang K.Y."/>
            <person name="Li J."/>
            <person name="Li M."/>
            <person name="Law P.T.W."/>
            <person name="Wu Y.L."/>
            <person name="Cai Z.L."/>
            <person name="Qin H."/>
            <person name="Bao Y."/>
            <person name="Leung R.K.K."/>
            <person name="Ng P.K.S."/>
            <person name="Zou J."/>
            <person name="Zhong X.J."/>
            <person name="Ran P.X."/>
            <person name="Zhong N.S."/>
            <person name="Liu Z.G."/>
            <person name="Tsui S.K.W."/>
        </authorList>
    </citation>
    <scope>NUCLEOTIDE SEQUENCE</scope>
    <source>
        <strain evidence="1">Derf</strain>
        <tissue evidence="1">Whole organism</tissue>
    </source>
</reference>
<evidence type="ECO:0000313" key="2">
    <source>
        <dbReference type="Proteomes" id="UP000790347"/>
    </source>
</evidence>
<reference evidence="1" key="2">
    <citation type="journal article" date="2022" name="Res Sq">
        <title>Comparative Genomics Reveals Insights into the Divergent Evolution of Astigmatic Mites and Household Pest Adaptations.</title>
        <authorList>
            <person name="Xiong Q."/>
            <person name="Wan A.T.-Y."/>
            <person name="Liu X.-Y."/>
            <person name="Fung C.S.-H."/>
            <person name="Xiao X."/>
            <person name="Malainual N."/>
            <person name="Hou J."/>
            <person name="Wang L."/>
            <person name="Wang M."/>
            <person name="Yang K."/>
            <person name="Cui Y."/>
            <person name="Leung E."/>
            <person name="Nong W."/>
            <person name="Shin S.-K."/>
            <person name="Au S."/>
            <person name="Jeong K.Y."/>
            <person name="Chew F.T."/>
            <person name="Hui J."/>
            <person name="Leung T.F."/>
            <person name="Tungtrongchitr A."/>
            <person name="Zhong N."/>
            <person name="Liu Z."/>
            <person name="Tsui S."/>
        </authorList>
    </citation>
    <scope>NUCLEOTIDE SEQUENCE</scope>
    <source>
        <strain evidence="1">Derf</strain>
        <tissue evidence="1">Whole organism</tissue>
    </source>
</reference>
<accession>A0A922HX19</accession>
<evidence type="ECO:0000313" key="1">
    <source>
        <dbReference type="EMBL" id="KAH9511151.1"/>
    </source>
</evidence>
<proteinExistence type="predicted"/>
<keyword evidence="2" id="KW-1185">Reference proteome</keyword>
<dbReference type="AlphaFoldDB" id="A0A922HX19"/>
<protein>
    <submittedName>
        <fullName evidence="1">Uncharacterized protein</fullName>
    </submittedName>
</protein>
<name>A0A922HX19_DERFA</name>
<gene>
    <name evidence="1" type="ORF">DERF_009621</name>
</gene>